<dbReference type="SUPFAM" id="SSF160904">
    <property type="entry name" value="Jann2411-like"/>
    <property type="match status" value="1"/>
</dbReference>
<evidence type="ECO:0000313" key="3">
    <source>
        <dbReference type="Proteomes" id="UP000265875"/>
    </source>
</evidence>
<accession>A0A399LZL4</accession>
<dbReference type="Gene3D" id="1.10.3300.10">
    <property type="entry name" value="Jann2411-like domain"/>
    <property type="match status" value="1"/>
</dbReference>
<dbReference type="InterPro" id="IPR023286">
    <property type="entry name" value="ABATE_dom_sf"/>
</dbReference>
<protein>
    <recommendedName>
        <fullName evidence="1">Zinc finger CGNR domain-containing protein</fullName>
    </recommendedName>
</protein>
<comment type="caution">
    <text evidence="2">The sequence shown here is derived from an EMBL/GenBank/DDBJ whole genome shotgun (WGS) entry which is preliminary data.</text>
</comment>
<feature type="domain" description="Zinc finger CGNR" evidence="1">
    <location>
        <begin position="148"/>
        <end position="190"/>
    </location>
</feature>
<dbReference type="Proteomes" id="UP000265875">
    <property type="component" value="Unassembled WGS sequence"/>
</dbReference>
<dbReference type="InterPro" id="IPR021005">
    <property type="entry name" value="Znf_CGNR"/>
</dbReference>
<dbReference type="Pfam" id="PF07336">
    <property type="entry name" value="ABATE"/>
    <property type="match status" value="1"/>
</dbReference>
<proteinExistence type="predicted"/>
<name>A0A399LZL4_9PSED</name>
<reference evidence="2 3" key="1">
    <citation type="submission" date="2018-08" db="EMBL/GenBank/DDBJ databases">
        <title>Draft genome sequence of the cyanotroph, Pseudomonas monteilii BCN3.</title>
        <authorList>
            <person name="Jones L.B."/>
            <person name="Kunz D.A."/>
        </authorList>
    </citation>
    <scope>NUCLEOTIDE SEQUENCE [LARGE SCALE GENOMIC DNA]</scope>
    <source>
        <strain evidence="2 3">BCN3</strain>
    </source>
</reference>
<evidence type="ECO:0000259" key="1">
    <source>
        <dbReference type="Pfam" id="PF11706"/>
    </source>
</evidence>
<organism evidence="2 3">
    <name type="scientific">Pseudomonas monteilii</name>
    <dbReference type="NCBI Taxonomy" id="76759"/>
    <lineage>
        <taxon>Bacteria</taxon>
        <taxon>Pseudomonadati</taxon>
        <taxon>Pseudomonadota</taxon>
        <taxon>Gammaproteobacteria</taxon>
        <taxon>Pseudomonadales</taxon>
        <taxon>Pseudomonadaceae</taxon>
        <taxon>Pseudomonas</taxon>
    </lineage>
</organism>
<gene>
    <name evidence="2" type="ORF">D0894_27360</name>
</gene>
<dbReference type="PANTHER" id="PTHR35525:SF3">
    <property type="entry name" value="BLL6575 PROTEIN"/>
    <property type="match status" value="1"/>
</dbReference>
<dbReference type="EMBL" id="QWLL01000064">
    <property type="protein sequence ID" value="RII74365.1"/>
    <property type="molecule type" value="Genomic_DNA"/>
</dbReference>
<dbReference type="InterPro" id="IPR010852">
    <property type="entry name" value="ABATE"/>
</dbReference>
<dbReference type="PANTHER" id="PTHR35525">
    <property type="entry name" value="BLL6575 PROTEIN"/>
    <property type="match status" value="1"/>
</dbReference>
<dbReference type="RefSeq" id="WP_003290582.1">
    <property type="nucleotide sequence ID" value="NZ_QWLL01000064.1"/>
</dbReference>
<dbReference type="Pfam" id="PF11706">
    <property type="entry name" value="zf-CGNR"/>
    <property type="match status" value="1"/>
</dbReference>
<evidence type="ECO:0000313" key="2">
    <source>
        <dbReference type="EMBL" id="RII74365.1"/>
    </source>
</evidence>
<sequence>MTPPNPAANLPAPYVLADHPALDLLNTVMMVDGQKTDLLNSDEQAFTWLAQAGFGPASLPSAKGGVLLSNLRTLRDAVEVLVHARREERDADPSVLNSFLRDAVPQLTWGAHQPELDRFHHKDESSRQLARLAYSAAELLAEGDFSLVRKCESPDCSLMFYDRTKSHKRRWCSMALCGNRHKVAEFRKRRQGQAG</sequence>
<dbReference type="AlphaFoldDB" id="A0A399LZL4"/>